<proteinExistence type="predicted"/>
<reference evidence="1" key="1">
    <citation type="submission" date="2022-03" db="EMBL/GenBank/DDBJ databases">
        <authorList>
            <person name="Alioto T."/>
            <person name="Alioto T."/>
            <person name="Gomez Garrido J."/>
        </authorList>
    </citation>
    <scope>NUCLEOTIDE SEQUENCE</scope>
</reference>
<evidence type="ECO:0000313" key="2">
    <source>
        <dbReference type="Proteomes" id="UP001295444"/>
    </source>
</evidence>
<protein>
    <submittedName>
        <fullName evidence="1">Uncharacterized protein</fullName>
    </submittedName>
</protein>
<dbReference type="AlphaFoldDB" id="A0AAD1RYI6"/>
<keyword evidence="2" id="KW-1185">Reference proteome</keyword>
<accession>A0AAD1RYI6</accession>
<organism evidence="1 2">
    <name type="scientific">Pelobates cultripes</name>
    <name type="common">Western spadefoot toad</name>
    <dbReference type="NCBI Taxonomy" id="61616"/>
    <lineage>
        <taxon>Eukaryota</taxon>
        <taxon>Metazoa</taxon>
        <taxon>Chordata</taxon>
        <taxon>Craniata</taxon>
        <taxon>Vertebrata</taxon>
        <taxon>Euteleostomi</taxon>
        <taxon>Amphibia</taxon>
        <taxon>Batrachia</taxon>
        <taxon>Anura</taxon>
        <taxon>Pelobatoidea</taxon>
        <taxon>Pelobatidae</taxon>
        <taxon>Pelobates</taxon>
    </lineage>
</organism>
<sequence>MEDGRRDQDGCRRTARSRSQASLLVRQELTECAGHAGRRTSVEATRAAYVTSVCRSVPTSQALPSLNLANRSGEKRRESWRVGSRVHGRVMAAKVVVGRKRRRMAACGEVCCVQRKNQPWERSPV</sequence>
<evidence type="ECO:0000313" key="1">
    <source>
        <dbReference type="EMBL" id="CAH2283842.1"/>
    </source>
</evidence>
<dbReference type="Proteomes" id="UP001295444">
    <property type="component" value="Chromosome 04"/>
</dbReference>
<name>A0AAD1RYI6_PELCU</name>
<gene>
    <name evidence="1" type="ORF">PECUL_23A008095</name>
</gene>
<dbReference type="EMBL" id="OW240915">
    <property type="protein sequence ID" value="CAH2283842.1"/>
    <property type="molecule type" value="Genomic_DNA"/>
</dbReference>